<sequence length="851" mass="92946">MLISAFRSLMRTPLRSLFTLLTIAVGTASLFCMSAMTQLVPESVNQSSRQLLGADLSVQAYLEPTTMGDIRRIVPETERQAVTGAWVTLATVRSELKTSNIILKGVDPDTYPYYGREKFPDIQNLQSDEILLSAQAAGRLQIKAGDTVSLINQQDGSLNAFRVKGLVDGVQESYTDSAFWGTAYLSYSKSIELTRVPSGTVNEVYLQLNDTADTGAIKENIRKQIVGSQAADLEDKKAEVLAGTKGTLLVMQLFSLLAVAIAAVTIFNTMTIVMAGRLRDIAIMKSVGMNKPSIARYFLFEAAFLGFIGTLTGIVIGNLIGYGMSAYIAKMLVLPMEWKLYIPSVVFSFVVGITVALIAAWSPVHSAIQVSPLELLRDSGLVHKQKRLPWKTSVKLFLVICAEMGFYLHETLLAANQDGVVFKWIASFVLSMLILIFLLVFLKLFVFGYGLLYRMLGRLKTVLPMRWFLLLHNLGSDYKRNALLTITLSVGVLFVVASQLFTDNLVNAVQAQMEKQVNGNVIISAAADEEEEMNRVLEGSSGVKHYARGYELKGSFVRLGGTDAAQKFLDATADRKISYLNTTNVTIQGIDPVSSALAYTVQEGRGLTEEDNGKLSAILREDYGRDLGLRLGDRVEVRINSDVVPLKIVGFYESGVIKSEGIRVTENTLKAYGSPTRLNYYVELSARGFQEHLTNLNRSLPASAVAYSLNSSIIDSLQKTLSTQSTFFSAMALFAFLTAILMIGNQVVLSLVQKNRDVAIFKTIGLSTGRLLRSILSENLVLAFLSGIIGSFAGLVFALLALSLFVKGNVDLNLTWCIIGILLSMLTTAAVTLAASLQSLGAKPLHMLRGN</sequence>
<comment type="caution">
    <text evidence="10">The sequence shown here is derived from an EMBL/GenBank/DDBJ whole genome shotgun (WGS) entry which is preliminary data.</text>
</comment>
<feature type="transmembrane region" description="Helical" evidence="7">
    <location>
        <begin position="482"/>
        <end position="501"/>
    </location>
</feature>
<name>A0A2W1L760_9BACL</name>
<dbReference type="PANTHER" id="PTHR30572:SF4">
    <property type="entry name" value="ABC TRANSPORTER PERMEASE YTRF"/>
    <property type="match status" value="1"/>
</dbReference>
<keyword evidence="11" id="KW-1185">Reference proteome</keyword>
<dbReference type="GO" id="GO:0005886">
    <property type="term" value="C:plasma membrane"/>
    <property type="evidence" value="ECO:0007669"/>
    <property type="project" value="UniProtKB-SubCell"/>
</dbReference>
<gene>
    <name evidence="10" type="ORF">DNH61_16315</name>
</gene>
<feature type="domain" description="MacB-like periplasmic core" evidence="9">
    <location>
        <begin position="16"/>
        <end position="223"/>
    </location>
</feature>
<feature type="transmembrane region" description="Helical" evidence="7">
    <location>
        <begin position="297"/>
        <end position="320"/>
    </location>
</feature>
<evidence type="ECO:0000256" key="4">
    <source>
        <dbReference type="ARBA" id="ARBA00022989"/>
    </source>
</evidence>
<dbReference type="InterPro" id="IPR025857">
    <property type="entry name" value="MacB_PCD"/>
</dbReference>
<protein>
    <submittedName>
        <fullName evidence="10">ABC transporter substrate-binding protein</fullName>
    </submittedName>
</protein>
<accession>A0A2W1L760</accession>
<comment type="similarity">
    <text evidence="6">Belongs to the ABC-4 integral membrane protein family.</text>
</comment>
<keyword evidence="5 7" id="KW-0472">Membrane</keyword>
<evidence type="ECO:0000259" key="9">
    <source>
        <dbReference type="Pfam" id="PF12704"/>
    </source>
</evidence>
<feature type="domain" description="ABC3 transporter permease C-terminal" evidence="8">
    <location>
        <begin position="253"/>
        <end position="371"/>
    </location>
</feature>
<feature type="domain" description="MacB-like periplasmic core" evidence="9">
    <location>
        <begin position="482"/>
        <end position="657"/>
    </location>
</feature>
<evidence type="ECO:0000259" key="8">
    <source>
        <dbReference type="Pfam" id="PF02687"/>
    </source>
</evidence>
<evidence type="ECO:0000256" key="1">
    <source>
        <dbReference type="ARBA" id="ARBA00004651"/>
    </source>
</evidence>
<comment type="subcellular location">
    <subcellularLocation>
        <location evidence="1">Cell membrane</location>
        <topology evidence="1">Multi-pass membrane protein</topology>
    </subcellularLocation>
</comment>
<evidence type="ECO:0000256" key="5">
    <source>
        <dbReference type="ARBA" id="ARBA00023136"/>
    </source>
</evidence>
<dbReference type="Proteomes" id="UP000249522">
    <property type="component" value="Unassembled WGS sequence"/>
</dbReference>
<evidence type="ECO:0000256" key="3">
    <source>
        <dbReference type="ARBA" id="ARBA00022692"/>
    </source>
</evidence>
<dbReference type="AlphaFoldDB" id="A0A2W1L760"/>
<keyword evidence="4 7" id="KW-1133">Transmembrane helix</keyword>
<dbReference type="Pfam" id="PF02687">
    <property type="entry name" value="FtsX"/>
    <property type="match status" value="2"/>
</dbReference>
<evidence type="ECO:0000256" key="2">
    <source>
        <dbReference type="ARBA" id="ARBA00022475"/>
    </source>
</evidence>
<dbReference type="EMBL" id="QKRB01000050">
    <property type="protein sequence ID" value="PZD94793.1"/>
    <property type="molecule type" value="Genomic_DNA"/>
</dbReference>
<keyword evidence="2" id="KW-1003">Cell membrane</keyword>
<dbReference type="InterPro" id="IPR003838">
    <property type="entry name" value="ABC3_permease_C"/>
</dbReference>
<evidence type="ECO:0000313" key="10">
    <source>
        <dbReference type="EMBL" id="PZD94793.1"/>
    </source>
</evidence>
<feature type="transmembrane region" description="Helical" evidence="7">
    <location>
        <begin position="394"/>
        <end position="412"/>
    </location>
</feature>
<dbReference type="PANTHER" id="PTHR30572">
    <property type="entry name" value="MEMBRANE COMPONENT OF TRANSPORTER-RELATED"/>
    <property type="match status" value="1"/>
</dbReference>
<dbReference type="OrthoDB" id="2504199at2"/>
<feature type="transmembrane region" description="Helical" evidence="7">
    <location>
        <begin position="727"/>
        <end position="752"/>
    </location>
</feature>
<dbReference type="InterPro" id="IPR050250">
    <property type="entry name" value="Macrolide_Exporter_MacB"/>
</dbReference>
<feature type="transmembrane region" description="Helical" evidence="7">
    <location>
        <begin position="340"/>
        <end position="361"/>
    </location>
</feature>
<dbReference type="GO" id="GO:0022857">
    <property type="term" value="F:transmembrane transporter activity"/>
    <property type="evidence" value="ECO:0007669"/>
    <property type="project" value="TreeGrafter"/>
</dbReference>
<feature type="domain" description="ABC3 transporter permease C-terminal" evidence="8">
    <location>
        <begin position="730"/>
        <end position="837"/>
    </location>
</feature>
<feature type="transmembrane region" description="Helical" evidence="7">
    <location>
        <begin position="424"/>
        <end position="452"/>
    </location>
</feature>
<proteinExistence type="inferred from homology"/>
<evidence type="ECO:0000313" key="11">
    <source>
        <dbReference type="Proteomes" id="UP000249522"/>
    </source>
</evidence>
<dbReference type="RefSeq" id="WP_111147751.1">
    <property type="nucleotide sequence ID" value="NZ_QKRB01000050.1"/>
</dbReference>
<feature type="transmembrane region" description="Helical" evidence="7">
    <location>
        <begin position="253"/>
        <end position="276"/>
    </location>
</feature>
<dbReference type="Pfam" id="PF12704">
    <property type="entry name" value="MacB_PCD"/>
    <property type="match status" value="2"/>
</dbReference>
<reference evidence="10 11" key="1">
    <citation type="submission" date="2018-06" db="EMBL/GenBank/DDBJ databases">
        <title>Paenibacillus imtechensis sp. nov.</title>
        <authorList>
            <person name="Pinnaka A.K."/>
            <person name="Singh H."/>
            <person name="Kaur M."/>
        </authorList>
    </citation>
    <scope>NUCLEOTIDE SEQUENCE [LARGE SCALE GENOMIC DNA]</scope>
    <source>
        <strain evidence="10 11">SMB1</strain>
    </source>
</reference>
<organism evidence="10 11">
    <name type="scientific">Paenibacillus sambharensis</name>
    <dbReference type="NCBI Taxonomy" id="1803190"/>
    <lineage>
        <taxon>Bacteria</taxon>
        <taxon>Bacillati</taxon>
        <taxon>Bacillota</taxon>
        <taxon>Bacilli</taxon>
        <taxon>Bacillales</taxon>
        <taxon>Paenibacillaceae</taxon>
        <taxon>Paenibacillus</taxon>
    </lineage>
</organism>
<feature type="transmembrane region" description="Helical" evidence="7">
    <location>
        <begin position="812"/>
        <end position="837"/>
    </location>
</feature>
<feature type="transmembrane region" description="Helical" evidence="7">
    <location>
        <begin position="780"/>
        <end position="806"/>
    </location>
</feature>
<evidence type="ECO:0000256" key="6">
    <source>
        <dbReference type="ARBA" id="ARBA00038076"/>
    </source>
</evidence>
<evidence type="ECO:0000256" key="7">
    <source>
        <dbReference type="SAM" id="Phobius"/>
    </source>
</evidence>
<keyword evidence="3 7" id="KW-0812">Transmembrane</keyword>